<evidence type="ECO:0000313" key="3">
    <source>
        <dbReference type="Proteomes" id="UP000824175"/>
    </source>
</evidence>
<dbReference type="PANTHER" id="PTHR42850">
    <property type="entry name" value="METALLOPHOSPHOESTERASE"/>
    <property type="match status" value="1"/>
</dbReference>
<organism evidence="2 3">
    <name type="scientific">Candidatus Fimiplasma intestinipullorum</name>
    <dbReference type="NCBI Taxonomy" id="2840825"/>
    <lineage>
        <taxon>Bacteria</taxon>
        <taxon>Bacillati</taxon>
        <taxon>Bacillota</taxon>
        <taxon>Clostridia</taxon>
        <taxon>Eubacteriales</taxon>
        <taxon>Candidatus Fimiplasma</taxon>
    </lineage>
</organism>
<evidence type="ECO:0000259" key="1">
    <source>
        <dbReference type="Pfam" id="PF00149"/>
    </source>
</evidence>
<comment type="caution">
    <text evidence="2">The sequence shown here is derived from an EMBL/GenBank/DDBJ whole genome shotgun (WGS) entry which is preliminary data.</text>
</comment>
<proteinExistence type="predicted"/>
<dbReference type="Gene3D" id="3.60.21.10">
    <property type="match status" value="1"/>
</dbReference>
<dbReference type="EMBL" id="DVMJ01000098">
    <property type="protein sequence ID" value="HIU14582.1"/>
    <property type="molecule type" value="Genomic_DNA"/>
</dbReference>
<dbReference type="Proteomes" id="UP000824175">
    <property type="component" value="Unassembled WGS sequence"/>
</dbReference>
<name>A0A9D1HPS5_9FIRM</name>
<dbReference type="InterPro" id="IPR050126">
    <property type="entry name" value="Ap4A_hydrolase"/>
</dbReference>
<reference evidence="2" key="1">
    <citation type="submission" date="2020-10" db="EMBL/GenBank/DDBJ databases">
        <authorList>
            <person name="Gilroy R."/>
        </authorList>
    </citation>
    <scope>NUCLEOTIDE SEQUENCE</scope>
    <source>
        <strain evidence="2">CHK195-11698</strain>
    </source>
</reference>
<dbReference type="PANTHER" id="PTHR42850:SF4">
    <property type="entry name" value="ZINC-DEPENDENT ENDOPOLYPHOSPHATASE"/>
    <property type="match status" value="1"/>
</dbReference>
<accession>A0A9D1HPS5</accession>
<dbReference type="InterPro" id="IPR029052">
    <property type="entry name" value="Metallo-depent_PP-like"/>
</dbReference>
<evidence type="ECO:0000313" key="2">
    <source>
        <dbReference type="EMBL" id="HIU14582.1"/>
    </source>
</evidence>
<gene>
    <name evidence="2" type="ORF">IAD15_11040</name>
</gene>
<dbReference type="InterPro" id="IPR004843">
    <property type="entry name" value="Calcineurin-like_PHP"/>
</dbReference>
<dbReference type="Pfam" id="PF00149">
    <property type="entry name" value="Metallophos"/>
    <property type="match status" value="1"/>
</dbReference>
<dbReference type="GO" id="GO:0016791">
    <property type="term" value="F:phosphatase activity"/>
    <property type="evidence" value="ECO:0007669"/>
    <property type="project" value="TreeGrafter"/>
</dbReference>
<feature type="domain" description="Calcineurin-like phosphoesterase" evidence="1">
    <location>
        <begin position="2"/>
        <end position="190"/>
    </location>
</feature>
<protein>
    <submittedName>
        <fullName evidence="2">Metallophosphoesterase</fullName>
    </submittedName>
</protein>
<dbReference type="GO" id="GO:0005737">
    <property type="term" value="C:cytoplasm"/>
    <property type="evidence" value="ECO:0007669"/>
    <property type="project" value="TreeGrafter"/>
</dbReference>
<sequence>MIYVISDIHGCYAQYCALLEKVHFNNQDTLYVLGDTIDRGPDSMAVLQDMCQRQNVIPLIGDHEYMALQALYHLCPWVKKEVNYPFWRENIQSGITCWLNLDGGKSTYDAFLKLPRSQQIGILNYLWSFQLAKRIRVNGETFLLSHGWLSSFAQDPSKHPYQLFEERFQSPDFETLHYPEGILVVGHQPTRFLSGLDEIIVTDQLIALDCGAYLGGKLGLYCLDTKTAYYA</sequence>
<dbReference type="SUPFAM" id="SSF56300">
    <property type="entry name" value="Metallo-dependent phosphatases"/>
    <property type="match status" value="1"/>
</dbReference>
<reference evidence="2" key="2">
    <citation type="journal article" date="2021" name="PeerJ">
        <title>Extensive microbial diversity within the chicken gut microbiome revealed by metagenomics and culture.</title>
        <authorList>
            <person name="Gilroy R."/>
            <person name="Ravi A."/>
            <person name="Getino M."/>
            <person name="Pursley I."/>
            <person name="Horton D.L."/>
            <person name="Alikhan N.F."/>
            <person name="Baker D."/>
            <person name="Gharbi K."/>
            <person name="Hall N."/>
            <person name="Watson M."/>
            <person name="Adriaenssens E.M."/>
            <person name="Foster-Nyarko E."/>
            <person name="Jarju S."/>
            <person name="Secka A."/>
            <person name="Antonio M."/>
            <person name="Oren A."/>
            <person name="Chaudhuri R.R."/>
            <person name="La Ragione R."/>
            <person name="Hildebrand F."/>
            <person name="Pallen M.J."/>
        </authorList>
    </citation>
    <scope>NUCLEOTIDE SEQUENCE</scope>
    <source>
        <strain evidence="2">CHK195-11698</strain>
    </source>
</reference>
<dbReference type="AlphaFoldDB" id="A0A9D1HPS5"/>